<evidence type="ECO:0008006" key="14">
    <source>
        <dbReference type="Google" id="ProtNLM"/>
    </source>
</evidence>
<dbReference type="AlphaFoldDB" id="A0AAD7ZPY9"/>
<keyword evidence="3" id="KW-0479">Metal-binding</keyword>
<dbReference type="Gene3D" id="3.30.60.20">
    <property type="match status" value="1"/>
</dbReference>
<keyword evidence="8" id="KW-0175">Coiled coil</keyword>
<dbReference type="GO" id="GO:0008270">
    <property type="term" value="F:zinc ion binding"/>
    <property type="evidence" value="ECO:0007669"/>
    <property type="project" value="UniProtKB-KW"/>
</dbReference>
<keyword evidence="6" id="KW-0862">Zinc</keyword>
<evidence type="ECO:0000313" key="13">
    <source>
        <dbReference type="Proteomes" id="UP001233999"/>
    </source>
</evidence>
<dbReference type="PROSITE" id="PS00479">
    <property type="entry name" value="ZF_DAG_PE_1"/>
    <property type="match status" value="1"/>
</dbReference>
<dbReference type="Proteomes" id="UP001233999">
    <property type="component" value="Unassembled WGS sequence"/>
</dbReference>
<keyword evidence="1" id="KW-0343">GTPase activation</keyword>
<dbReference type="SUPFAM" id="SSF57889">
    <property type="entry name" value="Cysteine-rich domain"/>
    <property type="match status" value="1"/>
</dbReference>
<dbReference type="InterPro" id="IPR002219">
    <property type="entry name" value="PKC_DAG/PE"/>
</dbReference>
<dbReference type="EMBL" id="JASPKZ010007422">
    <property type="protein sequence ID" value="KAJ9584386.1"/>
    <property type="molecule type" value="Genomic_DNA"/>
</dbReference>
<dbReference type="InterPro" id="IPR046349">
    <property type="entry name" value="C1-like_sf"/>
</dbReference>
<dbReference type="GO" id="GO:0000281">
    <property type="term" value="P:mitotic cytokinesis"/>
    <property type="evidence" value="ECO:0007669"/>
    <property type="project" value="TreeGrafter"/>
</dbReference>
<feature type="coiled-coil region" evidence="8">
    <location>
        <begin position="50"/>
        <end position="105"/>
    </location>
</feature>
<feature type="domain" description="Phorbol-ester/DAG-type" evidence="10">
    <location>
        <begin position="307"/>
        <end position="356"/>
    </location>
</feature>
<evidence type="ECO:0000256" key="7">
    <source>
        <dbReference type="ARBA" id="ARBA00022871"/>
    </source>
</evidence>
<dbReference type="PROSITE" id="PS50238">
    <property type="entry name" value="RHOGAP"/>
    <property type="match status" value="1"/>
</dbReference>
<dbReference type="GO" id="GO:0030496">
    <property type="term" value="C:midbody"/>
    <property type="evidence" value="ECO:0007669"/>
    <property type="project" value="TreeGrafter"/>
</dbReference>
<dbReference type="GO" id="GO:0005634">
    <property type="term" value="C:nucleus"/>
    <property type="evidence" value="ECO:0007669"/>
    <property type="project" value="TreeGrafter"/>
</dbReference>
<evidence type="ECO:0000313" key="12">
    <source>
        <dbReference type="EMBL" id="KAJ9584386.1"/>
    </source>
</evidence>
<dbReference type="PANTHER" id="PTHR46199">
    <property type="entry name" value="RAC GTPASE-ACTIVATING PROTEIN 1"/>
    <property type="match status" value="1"/>
</dbReference>
<evidence type="ECO:0000256" key="5">
    <source>
        <dbReference type="ARBA" id="ARBA00022782"/>
    </source>
</evidence>
<keyword evidence="4" id="KW-0863">Zinc-finger</keyword>
<dbReference type="Pfam" id="PF00620">
    <property type="entry name" value="RhoGAP"/>
    <property type="match status" value="1"/>
</dbReference>
<dbReference type="GO" id="GO:0051256">
    <property type="term" value="P:mitotic spindle midzone assembly"/>
    <property type="evidence" value="ECO:0007669"/>
    <property type="project" value="TreeGrafter"/>
</dbReference>
<sequence>MALSSLLVEFDELMRSSQNLMQSSLEPEFLRFAINQEECRVKWLQAVEECTRLKSELEKESKKSSELEAKLFHVRRIFDNERRRRAEAEGKVVCLERQLNSVRELVFATGDAKINDETREKLNFLRNMTTSVGGHEELGGHGSRLSTISEVMNSTGSLLADLSVSMSEDDLDVREVVYGKEWRKHRPSLPREGEPPSAKRRRSEVKEKSVELDATDGVVATATFTVMKDGPVEVSTKVTSLPQTPCKPSAPPLEAAICKNRSNDQESVWSTGKNMNLVTPQSTPRQTPSTPNVATLYRVNSKGNNRAHSFCQKVVIYPEDCLPCGKRIKFGKYQLKCRDCRASCHQECRDQVPLPCVPVGNTPTRKGAMVSSIADFAPPTAPMVPALIVHCIKEIEARGLTEVGIYRVPGADKDVKMLKEKFSRGKGVPNLSKIDVHVLCGTIKDFLRSLSQPLVPQSQWQDFTRAADNPDQDEGRALMYQAISELPQPNRDTLAYLIMHLQLVAECPECKMPASNLAKVFGPTIVGYSSMNPEPAAMLSETRKQVAAVEHLMSISSDYWSNFVNGSLTAGFRHCICDILNADCRRGDIGREKIIFYEPRCQVCHSD</sequence>
<gene>
    <name evidence="12" type="ORF">L9F63_021280</name>
</gene>
<evidence type="ECO:0000256" key="6">
    <source>
        <dbReference type="ARBA" id="ARBA00022833"/>
    </source>
</evidence>
<proteinExistence type="predicted"/>
<name>A0AAD7ZPY9_DIPPU</name>
<keyword evidence="7" id="KW-0744">Spermatogenesis</keyword>
<evidence type="ECO:0000256" key="9">
    <source>
        <dbReference type="SAM" id="MobiDB-lite"/>
    </source>
</evidence>
<dbReference type="CDD" id="cd20821">
    <property type="entry name" value="C1_MgcRacGAP"/>
    <property type="match status" value="1"/>
</dbReference>
<organism evidence="12 13">
    <name type="scientific">Diploptera punctata</name>
    <name type="common">Pacific beetle cockroach</name>
    <dbReference type="NCBI Taxonomy" id="6984"/>
    <lineage>
        <taxon>Eukaryota</taxon>
        <taxon>Metazoa</taxon>
        <taxon>Ecdysozoa</taxon>
        <taxon>Arthropoda</taxon>
        <taxon>Hexapoda</taxon>
        <taxon>Insecta</taxon>
        <taxon>Pterygota</taxon>
        <taxon>Neoptera</taxon>
        <taxon>Polyneoptera</taxon>
        <taxon>Dictyoptera</taxon>
        <taxon>Blattodea</taxon>
        <taxon>Blaberoidea</taxon>
        <taxon>Blaberidae</taxon>
        <taxon>Diplopterinae</taxon>
        <taxon>Diploptera</taxon>
    </lineage>
</organism>
<dbReference type="GO" id="GO:0032154">
    <property type="term" value="C:cleavage furrow"/>
    <property type="evidence" value="ECO:0007669"/>
    <property type="project" value="TreeGrafter"/>
</dbReference>
<dbReference type="GO" id="GO:0030154">
    <property type="term" value="P:cell differentiation"/>
    <property type="evidence" value="ECO:0007669"/>
    <property type="project" value="UniProtKB-KW"/>
</dbReference>
<dbReference type="GO" id="GO:0005096">
    <property type="term" value="F:GTPase activator activity"/>
    <property type="evidence" value="ECO:0007669"/>
    <property type="project" value="UniProtKB-KW"/>
</dbReference>
<dbReference type="InterPro" id="IPR008936">
    <property type="entry name" value="Rho_GTPase_activation_prot"/>
</dbReference>
<dbReference type="FunFam" id="3.30.60.20:FF:000033">
    <property type="entry name" value="Rac GTPase-activating protein 1"/>
    <property type="match status" value="1"/>
</dbReference>
<feature type="domain" description="Rho-GAP" evidence="11">
    <location>
        <begin position="371"/>
        <end position="560"/>
    </location>
</feature>
<keyword evidence="2" id="KW-0217">Developmental protein</keyword>
<evidence type="ECO:0000256" key="2">
    <source>
        <dbReference type="ARBA" id="ARBA00022473"/>
    </source>
</evidence>
<evidence type="ECO:0000256" key="3">
    <source>
        <dbReference type="ARBA" id="ARBA00022723"/>
    </source>
</evidence>
<evidence type="ECO:0000256" key="4">
    <source>
        <dbReference type="ARBA" id="ARBA00022771"/>
    </source>
</evidence>
<keyword evidence="5" id="KW-0221">Differentiation</keyword>
<feature type="non-terminal residue" evidence="12">
    <location>
        <position position="607"/>
    </location>
</feature>
<dbReference type="SUPFAM" id="SSF48350">
    <property type="entry name" value="GTPase activation domain, GAP"/>
    <property type="match status" value="1"/>
</dbReference>
<evidence type="ECO:0000259" key="10">
    <source>
        <dbReference type="PROSITE" id="PS50081"/>
    </source>
</evidence>
<evidence type="ECO:0000256" key="1">
    <source>
        <dbReference type="ARBA" id="ARBA00022468"/>
    </source>
</evidence>
<protein>
    <recommendedName>
        <fullName evidence="14">Rac GTPase-activating protein 1</fullName>
    </recommendedName>
</protein>
<feature type="region of interest" description="Disordered" evidence="9">
    <location>
        <begin position="183"/>
        <end position="209"/>
    </location>
</feature>
<dbReference type="GO" id="GO:0051233">
    <property type="term" value="C:spindle midzone"/>
    <property type="evidence" value="ECO:0007669"/>
    <property type="project" value="TreeGrafter"/>
</dbReference>
<comment type="caution">
    <text evidence="12">The sequence shown here is derived from an EMBL/GenBank/DDBJ whole genome shotgun (WGS) entry which is preliminary data.</text>
</comment>
<dbReference type="InterPro" id="IPR000198">
    <property type="entry name" value="RhoGAP_dom"/>
</dbReference>
<dbReference type="PANTHER" id="PTHR46199:SF3">
    <property type="entry name" value="RAC GTPASE-ACTIVATING PROTEIN 1"/>
    <property type="match status" value="1"/>
</dbReference>
<reference evidence="12" key="2">
    <citation type="submission" date="2023-05" db="EMBL/GenBank/DDBJ databases">
        <authorList>
            <person name="Fouks B."/>
        </authorList>
    </citation>
    <scope>NUCLEOTIDE SEQUENCE</scope>
    <source>
        <strain evidence="12">Stay&amp;Tobe</strain>
        <tissue evidence="12">Testes</tissue>
    </source>
</reference>
<accession>A0AAD7ZPY9</accession>
<dbReference type="Gene3D" id="1.10.555.10">
    <property type="entry name" value="Rho GTPase activation protein"/>
    <property type="match status" value="1"/>
</dbReference>
<keyword evidence="13" id="KW-1185">Reference proteome</keyword>
<dbReference type="GO" id="GO:0097149">
    <property type="term" value="C:centralspindlin complex"/>
    <property type="evidence" value="ECO:0007669"/>
    <property type="project" value="TreeGrafter"/>
</dbReference>
<reference evidence="12" key="1">
    <citation type="journal article" date="2023" name="IScience">
        <title>Live-bearing cockroach genome reveals convergent evolutionary mechanisms linked to viviparity in insects and beyond.</title>
        <authorList>
            <person name="Fouks B."/>
            <person name="Harrison M.C."/>
            <person name="Mikhailova A.A."/>
            <person name="Marchal E."/>
            <person name="English S."/>
            <person name="Carruthers M."/>
            <person name="Jennings E.C."/>
            <person name="Chiamaka E.L."/>
            <person name="Frigard R.A."/>
            <person name="Pippel M."/>
            <person name="Attardo G.M."/>
            <person name="Benoit J.B."/>
            <person name="Bornberg-Bauer E."/>
            <person name="Tobe S.S."/>
        </authorList>
    </citation>
    <scope>NUCLEOTIDE SEQUENCE</scope>
    <source>
        <strain evidence="12">Stay&amp;Tobe</strain>
    </source>
</reference>
<dbReference type="GO" id="GO:0007283">
    <property type="term" value="P:spermatogenesis"/>
    <property type="evidence" value="ECO:0007669"/>
    <property type="project" value="UniProtKB-KW"/>
</dbReference>
<evidence type="ECO:0000256" key="8">
    <source>
        <dbReference type="SAM" id="Coils"/>
    </source>
</evidence>
<dbReference type="GO" id="GO:0007266">
    <property type="term" value="P:Rho protein signal transduction"/>
    <property type="evidence" value="ECO:0007669"/>
    <property type="project" value="TreeGrafter"/>
</dbReference>
<dbReference type="PROSITE" id="PS50081">
    <property type="entry name" value="ZF_DAG_PE_2"/>
    <property type="match status" value="1"/>
</dbReference>
<dbReference type="SMART" id="SM00324">
    <property type="entry name" value="RhoGAP"/>
    <property type="match status" value="1"/>
</dbReference>
<dbReference type="CDD" id="cd04382">
    <property type="entry name" value="RhoGAP_MgcRacGAP"/>
    <property type="match status" value="1"/>
</dbReference>
<evidence type="ECO:0000259" key="11">
    <source>
        <dbReference type="PROSITE" id="PS50238"/>
    </source>
</evidence>